<dbReference type="InterPro" id="IPR002818">
    <property type="entry name" value="DJ-1/PfpI"/>
</dbReference>
<dbReference type="KEGG" id="mrtj:KHC33_16485"/>
<dbReference type="InterPro" id="IPR029062">
    <property type="entry name" value="Class_I_gatase-like"/>
</dbReference>
<name>A0A8E7B1R6_9EURY</name>
<reference evidence="2 3" key="1">
    <citation type="submission" date="2021-05" db="EMBL/GenBank/DDBJ databases">
        <title>A novel Methanospirillum isolate from a pyrite-forming mixed culture.</title>
        <authorList>
            <person name="Bunk B."/>
            <person name="Sproer C."/>
            <person name="Spring S."/>
            <person name="Pester M."/>
        </authorList>
    </citation>
    <scope>NUCLEOTIDE SEQUENCE [LARGE SCALE GENOMIC DNA]</scope>
    <source>
        <strain evidence="2 3">J.3.6.1-F.2.7.3</strain>
    </source>
</reference>
<dbReference type="AlphaFoldDB" id="A0A8E7B1R6"/>
<dbReference type="GO" id="GO:0005737">
    <property type="term" value="C:cytoplasm"/>
    <property type="evidence" value="ECO:0007669"/>
    <property type="project" value="TreeGrafter"/>
</dbReference>
<keyword evidence="3" id="KW-1185">Reference proteome</keyword>
<dbReference type="PANTHER" id="PTHR48094">
    <property type="entry name" value="PROTEIN/NUCLEIC ACID DEGLYCASE DJ-1-RELATED"/>
    <property type="match status" value="1"/>
</dbReference>
<dbReference type="InterPro" id="IPR050325">
    <property type="entry name" value="Prot/Nucl_acid_deglycase"/>
</dbReference>
<accession>A0A8E7B1R6</accession>
<evidence type="ECO:0000313" key="2">
    <source>
        <dbReference type="EMBL" id="QVV88878.1"/>
    </source>
</evidence>
<dbReference type="GeneID" id="65567161"/>
<dbReference type="Proteomes" id="UP000680656">
    <property type="component" value="Chromosome"/>
</dbReference>
<dbReference type="CDD" id="cd03135">
    <property type="entry name" value="GATase1_DJ-1"/>
    <property type="match status" value="1"/>
</dbReference>
<feature type="domain" description="DJ-1/PfpI" evidence="1">
    <location>
        <begin position="1"/>
        <end position="169"/>
    </location>
</feature>
<dbReference type="Gene3D" id="3.40.50.880">
    <property type="match status" value="1"/>
</dbReference>
<gene>
    <name evidence="2" type="ORF">KHC33_16485</name>
</gene>
<evidence type="ECO:0000259" key="1">
    <source>
        <dbReference type="Pfam" id="PF01965"/>
    </source>
</evidence>
<protein>
    <submittedName>
        <fullName evidence="2">DJ-1/PfpI family protein</fullName>
    </submittedName>
</protein>
<sequence>MKILIAVPPAQYHDKELAQVTAVFDHNKIPYEFASREAGQAKGTFGGRVFVPLSFEDVILTREEEFDALTILGGQGAQAHFWNNPDLLELVKIFRIHRKVIGGISTGPVVMAKAGILKKRPATVISGMAIREMMKMDVKFEDKPFVFLDRLVTARDPSDAKRFAELIVEYLYGNPEFNGPQVVPAPNKLGFDI</sequence>
<dbReference type="EMBL" id="CP075546">
    <property type="protein sequence ID" value="QVV88878.1"/>
    <property type="molecule type" value="Genomic_DNA"/>
</dbReference>
<dbReference type="PANTHER" id="PTHR48094:SF12">
    <property type="entry name" value="PARKINSON DISEASE PROTEIN 7 HOMOLOG"/>
    <property type="match status" value="1"/>
</dbReference>
<organism evidence="2 3">
    <name type="scientific">Methanospirillum purgamenti</name>
    <dbReference type="NCBI Taxonomy" id="2834276"/>
    <lineage>
        <taxon>Archaea</taxon>
        <taxon>Methanobacteriati</taxon>
        <taxon>Methanobacteriota</taxon>
        <taxon>Stenosarchaea group</taxon>
        <taxon>Methanomicrobia</taxon>
        <taxon>Methanomicrobiales</taxon>
        <taxon>Methanospirillaceae</taxon>
        <taxon>Methanospirillum</taxon>
    </lineage>
</organism>
<dbReference type="Pfam" id="PF01965">
    <property type="entry name" value="DJ-1_PfpI"/>
    <property type="match status" value="1"/>
</dbReference>
<evidence type="ECO:0000313" key="3">
    <source>
        <dbReference type="Proteomes" id="UP000680656"/>
    </source>
</evidence>
<dbReference type="SUPFAM" id="SSF52317">
    <property type="entry name" value="Class I glutamine amidotransferase-like"/>
    <property type="match status" value="1"/>
</dbReference>
<proteinExistence type="predicted"/>
<dbReference type="RefSeq" id="WP_214419681.1">
    <property type="nucleotide sequence ID" value="NZ_CP075546.1"/>
</dbReference>